<protein>
    <submittedName>
        <fullName evidence="2">Helix-turn-helix protein</fullName>
    </submittedName>
</protein>
<reference evidence="2 3" key="1">
    <citation type="submission" date="2017-12" db="EMBL/GenBank/DDBJ databases">
        <title>Sequencing the genomes of 1000 Actinobacteria strains.</title>
        <authorList>
            <person name="Klenk H.-P."/>
        </authorList>
    </citation>
    <scope>NUCLEOTIDE SEQUENCE [LARGE SCALE GENOMIC DNA]</scope>
    <source>
        <strain evidence="2 3">DSM 44489</strain>
    </source>
</reference>
<evidence type="ECO:0000259" key="1">
    <source>
        <dbReference type="Pfam" id="PF12728"/>
    </source>
</evidence>
<gene>
    <name evidence="2" type="ORF">ATK86_0949</name>
</gene>
<dbReference type="InterPro" id="IPR041657">
    <property type="entry name" value="HTH_17"/>
</dbReference>
<dbReference type="EMBL" id="PJMW01000001">
    <property type="protein sequence ID" value="PKV98915.1"/>
    <property type="molecule type" value="Genomic_DNA"/>
</dbReference>
<dbReference type="Gene3D" id="1.10.10.10">
    <property type="entry name" value="Winged helix-like DNA-binding domain superfamily/Winged helix DNA-binding domain"/>
    <property type="match status" value="1"/>
</dbReference>
<dbReference type="OrthoDB" id="4330189at2"/>
<dbReference type="AlphaFoldDB" id="A0A2N3WYI1"/>
<dbReference type="InterPro" id="IPR009061">
    <property type="entry name" value="DNA-bd_dom_put_sf"/>
</dbReference>
<comment type="caution">
    <text evidence="2">The sequence shown here is derived from an EMBL/GenBank/DDBJ whole genome shotgun (WGS) entry which is preliminary data.</text>
</comment>
<evidence type="ECO:0000313" key="2">
    <source>
        <dbReference type="EMBL" id="PKV98915.1"/>
    </source>
</evidence>
<dbReference type="Proteomes" id="UP000233766">
    <property type="component" value="Unassembled WGS sequence"/>
</dbReference>
<accession>A0A2N3WYI1</accession>
<sequence length="82" mass="9354">MTDHDPPDASSHDDTRRHDWLTTAELSLQYGFSVGTLRYWRHRGYGPACFSLGRKVVYRRAAVEAWITEQEQNTQRGGTTAA</sequence>
<feature type="domain" description="Helix-turn-helix" evidence="1">
    <location>
        <begin position="20"/>
        <end position="70"/>
    </location>
</feature>
<dbReference type="Pfam" id="PF12728">
    <property type="entry name" value="HTH_17"/>
    <property type="match status" value="1"/>
</dbReference>
<organism evidence="2 3">
    <name type="scientific">Nocardia fluminea</name>
    <dbReference type="NCBI Taxonomy" id="134984"/>
    <lineage>
        <taxon>Bacteria</taxon>
        <taxon>Bacillati</taxon>
        <taxon>Actinomycetota</taxon>
        <taxon>Actinomycetes</taxon>
        <taxon>Mycobacteriales</taxon>
        <taxon>Nocardiaceae</taxon>
        <taxon>Nocardia</taxon>
    </lineage>
</organism>
<keyword evidence="3" id="KW-1185">Reference proteome</keyword>
<name>A0A2N3WYI1_9NOCA</name>
<proteinExistence type="predicted"/>
<dbReference type="InterPro" id="IPR036388">
    <property type="entry name" value="WH-like_DNA-bd_sf"/>
</dbReference>
<dbReference type="SUPFAM" id="SSF46955">
    <property type="entry name" value="Putative DNA-binding domain"/>
    <property type="match status" value="1"/>
</dbReference>
<evidence type="ECO:0000313" key="3">
    <source>
        <dbReference type="Proteomes" id="UP000233766"/>
    </source>
</evidence>